<evidence type="ECO:0000313" key="4">
    <source>
        <dbReference type="EMBL" id="CAB9510203.1"/>
    </source>
</evidence>
<feature type="transmembrane region" description="Helical" evidence="2">
    <location>
        <begin position="29"/>
        <end position="50"/>
    </location>
</feature>
<reference evidence="4" key="1">
    <citation type="submission" date="2020-06" db="EMBL/GenBank/DDBJ databases">
        <authorList>
            <consortium name="Plant Systems Biology data submission"/>
        </authorList>
    </citation>
    <scope>NUCLEOTIDE SEQUENCE</scope>
    <source>
        <strain evidence="4">D6</strain>
    </source>
</reference>
<proteinExistence type="predicted"/>
<feature type="compositionally biased region" description="Low complexity" evidence="1">
    <location>
        <begin position="13"/>
        <end position="24"/>
    </location>
</feature>
<evidence type="ECO:0000256" key="2">
    <source>
        <dbReference type="SAM" id="Phobius"/>
    </source>
</evidence>
<dbReference type="PROSITE" id="PS50280">
    <property type="entry name" value="SET"/>
    <property type="match status" value="1"/>
</dbReference>
<evidence type="ECO:0000256" key="1">
    <source>
        <dbReference type="SAM" id="MobiDB-lite"/>
    </source>
</evidence>
<gene>
    <name evidence="4" type="ORF">SEMRO_426_G140310.1</name>
</gene>
<feature type="region of interest" description="Disordered" evidence="1">
    <location>
        <begin position="1"/>
        <end position="24"/>
    </location>
</feature>
<accession>A0A9N8HCS1</accession>
<dbReference type="InterPro" id="IPR046341">
    <property type="entry name" value="SET_dom_sf"/>
</dbReference>
<comment type="caution">
    <text evidence="4">The sequence shown here is derived from an EMBL/GenBank/DDBJ whole genome shotgun (WGS) entry which is preliminary data.</text>
</comment>
<keyword evidence="2" id="KW-0812">Transmembrane</keyword>
<keyword evidence="2" id="KW-1133">Transmembrane helix</keyword>
<keyword evidence="5" id="KW-1185">Reference proteome</keyword>
<dbReference type="InterPro" id="IPR001214">
    <property type="entry name" value="SET_dom"/>
</dbReference>
<sequence>MANAKKKNRKDSSSSSNKKNEKSNTTSKGMFLAVAVVLLAYLIGGARYYLLASNLWPFQGGNNLANLTPVERLLKLWRAGDKVDIQNITNGNRGLVATQDIEQGSVIVTSNFHDLEGEIRKDYPEVATLVDETVATVVKEQGAKFADENLASKILGILRFLQLVDIKKNPKWVAYAETLPSNVTSMAWYWTDEERKCRVPRPDDEVIYQDRNVFHGVMEKLFLSQQYTLLQDIKSECSKLRLEWGYLMLRTRGFGKLFFVPIMDMSNHDPLRAAPVTFDKRAAKIYMVAARDLQKGDPIYNNYGHLSPVSSAECHGFVQDLEDGVAYFESPSIHRDMWRSERTNSNPQCTGSPIKFFGNTGDQIISAQLGTGKDAHYSTHYKEYRPTQLSHACMRVLIQSEKGSELAKYVVSAFEKDYNRYAAMANAERCQSSEGNFPLIRKANSVMAALLWEAMELAEKAAHDESIPYPGIPEHEEALTAAAEQAKKDVAAAKNESE</sequence>
<dbReference type="EMBL" id="CAICTM010000425">
    <property type="protein sequence ID" value="CAB9510203.1"/>
    <property type="molecule type" value="Genomic_DNA"/>
</dbReference>
<evidence type="ECO:0000259" key="3">
    <source>
        <dbReference type="PROSITE" id="PS50280"/>
    </source>
</evidence>
<keyword evidence="2" id="KW-0472">Membrane</keyword>
<dbReference type="Gene3D" id="3.90.1410.10">
    <property type="entry name" value="set domain protein methyltransferase, domain 1"/>
    <property type="match status" value="1"/>
</dbReference>
<name>A0A9N8HCS1_9STRA</name>
<dbReference type="GO" id="GO:0016279">
    <property type="term" value="F:protein-lysine N-methyltransferase activity"/>
    <property type="evidence" value="ECO:0007669"/>
    <property type="project" value="TreeGrafter"/>
</dbReference>
<dbReference type="InterPro" id="IPR050600">
    <property type="entry name" value="SETD3_SETD6_MTase"/>
</dbReference>
<protein>
    <submittedName>
        <fullName evidence="4">Ribulose-1,5 bisphosphate carboxylase oxygenase large subunit N-methyltransferase</fullName>
    </submittedName>
</protein>
<dbReference type="Pfam" id="PF00856">
    <property type="entry name" value="SET"/>
    <property type="match status" value="1"/>
</dbReference>
<dbReference type="PANTHER" id="PTHR13271">
    <property type="entry name" value="UNCHARACTERIZED PUTATIVE METHYLTRANSFERASE"/>
    <property type="match status" value="1"/>
</dbReference>
<evidence type="ECO:0000313" key="5">
    <source>
        <dbReference type="Proteomes" id="UP001153069"/>
    </source>
</evidence>
<dbReference type="AlphaFoldDB" id="A0A9N8HCS1"/>
<dbReference type="OrthoDB" id="341421at2759"/>
<dbReference type="CDD" id="cd10527">
    <property type="entry name" value="SET_LSMT"/>
    <property type="match status" value="1"/>
</dbReference>
<organism evidence="4 5">
    <name type="scientific">Seminavis robusta</name>
    <dbReference type="NCBI Taxonomy" id="568900"/>
    <lineage>
        <taxon>Eukaryota</taxon>
        <taxon>Sar</taxon>
        <taxon>Stramenopiles</taxon>
        <taxon>Ochrophyta</taxon>
        <taxon>Bacillariophyta</taxon>
        <taxon>Bacillariophyceae</taxon>
        <taxon>Bacillariophycidae</taxon>
        <taxon>Naviculales</taxon>
        <taxon>Naviculaceae</taxon>
        <taxon>Seminavis</taxon>
    </lineage>
</organism>
<dbReference type="SUPFAM" id="SSF82199">
    <property type="entry name" value="SET domain"/>
    <property type="match status" value="1"/>
</dbReference>
<feature type="domain" description="SET" evidence="3">
    <location>
        <begin position="81"/>
        <end position="304"/>
    </location>
</feature>
<dbReference type="Proteomes" id="UP001153069">
    <property type="component" value="Unassembled WGS sequence"/>
</dbReference>